<protein>
    <recommendedName>
        <fullName evidence="3">Protein phosphatase CheZ</fullName>
    </recommendedName>
    <alternativeName>
        <fullName evidence="9">Chemotaxis protein CheZ</fullName>
    </alternativeName>
</protein>
<dbReference type="GO" id="GO:0097588">
    <property type="term" value="P:archaeal or bacterial-type flagellum-dependent cell motility"/>
    <property type="evidence" value="ECO:0007669"/>
    <property type="project" value="UniProtKB-KW"/>
</dbReference>
<dbReference type="NCBIfam" id="NF008368">
    <property type="entry name" value="PRK11166.1"/>
    <property type="match status" value="1"/>
</dbReference>
<keyword evidence="6" id="KW-0283">Flagellar rotation</keyword>
<dbReference type="AlphaFoldDB" id="A0A2U8GRR0"/>
<dbReference type="PANTHER" id="PTHR43693">
    <property type="entry name" value="PROTEIN PHOSPHATASE CHEZ"/>
    <property type="match status" value="1"/>
</dbReference>
<evidence type="ECO:0000256" key="9">
    <source>
        <dbReference type="ARBA" id="ARBA00029599"/>
    </source>
</evidence>
<dbReference type="SUPFAM" id="SSF75708">
    <property type="entry name" value="Chemotaxis phosphatase CheZ"/>
    <property type="match status" value="1"/>
</dbReference>
<evidence type="ECO:0000256" key="3">
    <source>
        <dbReference type="ARBA" id="ARBA00018484"/>
    </source>
</evidence>
<dbReference type="GO" id="GO:0050920">
    <property type="term" value="P:regulation of chemotaxis"/>
    <property type="evidence" value="ECO:0007669"/>
    <property type="project" value="InterPro"/>
</dbReference>
<dbReference type="InterPro" id="IPR050992">
    <property type="entry name" value="CheZ_family_phosphatases"/>
</dbReference>
<keyword evidence="8" id="KW-0904">Protein phosphatase</keyword>
<dbReference type="RefSeq" id="WP_108948893.1">
    <property type="nucleotide sequence ID" value="NZ_CP022187.1"/>
</dbReference>
<dbReference type="GO" id="GO:0005737">
    <property type="term" value="C:cytoplasm"/>
    <property type="evidence" value="ECO:0007669"/>
    <property type="project" value="UniProtKB-SubCell"/>
</dbReference>
<keyword evidence="5" id="KW-0145">Chemotaxis</keyword>
<dbReference type="GO" id="GO:0006935">
    <property type="term" value="P:chemotaxis"/>
    <property type="evidence" value="ECO:0007669"/>
    <property type="project" value="UniProtKB-KW"/>
</dbReference>
<proteinExistence type="inferred from homology"/>
<sequence length="290" mass="31347">MAKRMKFDEASDSDELQALFDSIASTQAEPEPVLQRPVPAPAAAPETDDNDELQALFDSVAAEFDVSAGAEPDVQLPEPAPAAAEQDAAAPEAVFNRIGQMTRKVHDSLLELGFDSALQEVAQAMPDARQRLTYIAQMTEQAASRVLNATDVAKPIQDKLESDADALRARWDRLYANELSVEEFKALAGETRGFLSAVSDGSRATNAQLLEIMMAQDFQDLTGQVIKKVVDMAQTLESQLLEVLLEVAPAEKRNEKNAGLMNGPVVSSEGRDDVVTSQGQVDDLLESLGF</sequence>
<organism evidence="11 12">
    <name type="scientific">Parazoarcus communis</name>
    <dbReference type="NCBI Taxonomy" id="41977"/>
    <lineage>
        <taxon>Bacteria</taxon>
        <taxon>Pseudomonadati</taxon>
        <taxon>Pseudomonadota</taxon>
        <taxon>Betaproteobacteria</taxon>
        <taxon>Rhodocyclales</taxon>
        <taxon>Zoogloeaceae</taxon>
        <taxon>Parazoarcus</taxon>
    </lineage>
</organism>
<evidence type="ECO:0000256" key="1">
    <source>
        <dbReference type="ARBA" id="ARBA00004496"/>
    </source>
</evidence>
<dbReference type="KEGG" id="acom:CEW83_08125"/>
<dbReference type="EMBL" id="CP022187">
    <property type="protein sequence ID" value="AWI75185.1"/>
    <property type="molecule type" value="Genomic_DNA"/>
</dbReference>
<evidence type="ECO:0000256" key="4">
    <source>
        <dbReference type="ARBA" id="ARBA00022490"/>
    </source>
</evidence>
<keyword evidence="7" id="KW-0378">Hydrolase</keyword>
<evidence type="ECO:0000256" key="5">
    <source>
        <dbReference type="ARBA" id="ARBA00022500"/>
    </source>
</evidence>
<accession>A0A2U8GRR0</accession>
<comment type="similarity">
    <text evidence="2">Belongs to the CheZ family.</text>
</comment>
<evidence type="ECO:0000313" key="11">
    <source>
        <dbReference type="EMBL" id="AWI75185.1"/>
    </source>
</evidence>
<evidence type="ECO:0000256" key="8">
    <source>
        <dbReference type="ARBA" id="ARBA00022912"/>
    </source>
</evidence>
<feature type="region of interest" description="Disordered" evidence="10">
    <location>
        <begin position="18"/>
        <end position="51"/>
    </location>
</feature>
<keyword evidence="12" id="KW-1185">Reference proteome</keyword>
<evidence type="ECO:0000256" key="7">
    <source>
        <dbReference type="ARBA" id="ARBA00022801"/>
    </source>
</evidence>
<dbReference type="Gene3D" id="1.10.287.500">
    <property type="entry name" value="Helix hairpin bin"/>
    <property type="match status" value="1"/>
</dbReference>
<reference evidence="11 12" key="1">
    <citation type="submission" date="2017-06" db="EMBL/GenBank/DDBJ databases">
        <title>Azoarcus.</title>
        <authorList>
            <person name="Woo J.-H."/>
            <person name="Kim H.-S."/>
        </authorList>
    </citation>
    <scope>NUCLEOTIDE SEQUENCE [LARGE SCALE GENOMIC DNA]</scope>
    <source>
        <strain evidence="11 12">TSPY31</strain>
    </source>
</reference>
<dbReference type="GO" id="GO:0009288">
    <property type="term" value="C:bacterial-type flagellum"/>
    <property type="evidence" value="ECO:0007669"/>
    <property type="project" value="InterPro"/>
</dbReference>
<dbReference type="Pfam" id="PF04344">
    <property type="entry name" value="CheZ"/>
    <property type="match status" value="1"/>
</dbReference>
<feature type="region of interest" description="Disordered" evidence="10">
    <location>
        <begin position="256"/>
        <end position="275"/>
    </location>
</feature>
<evidence type="ECO:0000256" key="2">
    <source>
        <dbReference type="ARBA" id="ARBA00005908"/>
    </source>
</evidence>
<evidence type="ECO:0000313" key="12">
    <source>
        <dbReference type="Proteomes" id="UP000244930"/>
    </source>
</evidence>
<gene>
    <name evidence="11" type="ORF">CEW83_08125</name>
</gene>
<dbReference type="PANTHER" id="PTHR43693:SF1">
    <property type="entry name" value="PROTEIN PHOSPHATASE CHEZ"/>
    <property type="match status" value="1"/>
</dbReference>
<dbReference type="InterPro" id="IPR007439">
    <property type="entry name" value="Chemotax_Pase_CheZ"/>
</dbReference>
<name>A0A2U8GRR0_9RHOO</name>
<dbReference type="Proteomes" id="UP000244930">
    <property type="component" value="Chromosome"/>
</dbReference>
<comment type="subcellular location">
    <subcellularLocation>
        <location evidence="1">Cytoplasm</location>
    </subcellularLocation>
</comment>
<dbReference type="GO" id="GO:0004721">
    <property type="term" value="F:phosphoprotein phosphatase activity"/>
    <property type="evidence" value="ECO:0007669"/>
    <property type="project" value="UniProtKB-KW"/>
</dbReference>
<evidence type="ECO:0000256" key="10">
    <source>
        <dbReference type="SAM" id="MobiDB-lite"/>
    </source>
</evidence>
<keyword evidence="4" id="KW-0963">Cytoplasm</keyword>
<evidence type="ECO:0000256" key="6">
    <source>
        <dbReference type="ARBA" id="ARBA00022779"/>
    </source>
</evidence>